<comment type="similarity">
    <text evidence="1">Belongs to the bacterial solute-binding protein 1 family.</text>
</comment>
<organism evidence="3 4">
    <name type="scientific">Actinomyces israelii</name>
    <dbReference type="NCBI Taxonomy" id="1659"/>
    <lineage>
        <taxon>Bacteria</taxon>
        <taxon>Bacillati</taxon>
        <taxon>Actinomycetota</taxon>
        <taxon>Actinomycetes</taxon>
        <taxon>Actinomycetales</taxon>
        <taxon>Actinomycetaceae</taxon>
        <taxon>Actinomyces</taxon>
    </lineage>
</organism>
<name>A0ABT4I4R5_9ACTO</name>
<evidence type="ECO:0000256" key="2">
    <source>
        <dbReference type="ARBA" id="ARBA00022448"/>
    </source>
</evidence>
<dbReference type="InterPro" id="IPR006059">
    <property type="entry name" value="SBP"/>
</dbReference>
<dbReference type="InterPro" id="IPR050490">
    <property type="entry name" value="Bact_solute-bd_prot1"/>
</dbReference>
<proteinExistence type="inferred from homology"/>
<gene>
    <name evidence="3" type="ORF">OHJ16_01525</name>
</gene>
<dbReference type="PROSITE" id="PS51257">
    <property type="entry name" value="PROKAR_LIPOPROTEIN"/>
    <property type="match status" value="1"/>
</dbReference>
<dbReference type="Pfam" id="PF01547">
    <property type="entry name" value="SBP_bac_1"/>
    <property type="match status" value="1"/>
</dbReference>
<evidence type="ECO:0000256" key="1">
    <source>
        <dbReference type="ARBA" id="ARBA00008520"/>
    </source>
</evidence>
<accession>A0ABT4I4R5</accession>
<comment type="caution">
    <text evidence="3">The sequence shown here is derived from an EMBL/GenBank/DDBJ whole genome shotgun (WGS) entry which is preliminary data.</text>
</comment>
<dbReference type="RefSeq" id="WP_268916447.1">
    <property type="nucleotide sequence ID" value="NZ_JAPTMY010000002.1"/>
</dbReference>
<keyword evidence="2" id="KW-0813">Transport</keyword>
<dbReference type="SUPFAM" id="SSF53850">
    <property type="entry name" value="Periplasmic binding protein-like II"/>
    <property type="match status" value="1"/>
</dbReference>
<dbReference type="Proteomes" id="UP001072034">
    <property type="component" value="Unassembled WGS sequence"/>
</dbReference>
<dbReference type="EMBL" id="JAPTMY010000002">
    <property type="protein sequence ID" value="MCZ0856731.1"/>
    <property type="molecule type" value="Genomic_DNA"/>
</dbReference>
<dbReference type="PANTHER" id="PTHR43649:SF29">
    <property type="entry name" value="OSMOPROTECTIVE COMPOUNDS-BINDING PROTEIN GGTB"/>
    <property type="match status" value="1"/>
</dbReference>
<dbReference type="PANTHER" id="PTHR43649">
    <property type="entry name" value="ARABINOSE-BINDING PROTEIN-RELATED"/>
    <property type="match status" value="1"/>
</dbReference>
<reference evidence="3" key="1">
    <citation type="submission" date="2022-10" db="EMBL/GenBank/DDBJ databases">
        <title>Genome sequence of Actinomyces israelii ATCC 10048.</title>
        <authorList>
            <person name="Watt R.M."/>
            <person name="Tong W.M."/>
        </authorList>
    </citation>
    <scope>NUCLEOTIDE SEQUENCE</scope>
    <source>
        <strain evidence="3">ATCC 10048</strain>
    </source>
</reference>
<sequence length="420" mass="45516">MMLNRRHALGSALLAAGALGACGRQGGSSSGGENALTVWVGALEDSQKKDMDRLVEAFQGANEGVSVTYQTHSTDELKESMWQVSGTKAGPDIYWYWEGPGLGGSLVEAGMSLDLTEYYDRYGWKDRFTPASLAGVTQYGGYHGVPWTLQAEALYYNKTLFERAGITAVPGTYDGLVAACDRLKAAGITPIEFGGTVNWHVMRLLDSLIETRCGADVARALVTDKKGWDTEPGVTAAFTDLKKWADSYINTGYMSMSNDDSNLLFWNGQAAMALEGTWYDAQCADNGMDVSRVGIFPFPTGTGRLYGFGEGFYVNANTDKADLAASFLDFITSADQMRSGGGAWAAVSVNKDVEVSDANPLDALWPPILKSSERMYNSYDQALNLDETTEYWRIQNAVLIGDMQPSEAGPAMQKFIDANA</sequence>
<evidence type="ECO:0000313" key="4">
    <source>
        <dbReference type="Proteomes" id="UP001072034"/>
    </source>
</evidence>
<dbReference type="Gene3D" id="3.40.190.10">
    <property type="entry name" value="Periplasmic binding protein-like II"/>
    <property type="match status" value="2"/>
</dbReference>
<keyword evidence="4" id="KW-1185">Reference proteome</keyword>
<protein>
    <submittedName>
        <fullName evidence="3">Extracellular solute-binding protein</fullName>
    </submittedName>
</protein>
<evidence type="ECO:0000313" key="3">
    <source>
        <dbReference type="EMBL" id="MCZ0856731.1"/>
    </source>
</evidence>